<evidence type="ECO:0000256" key="1">
    <source>
        <dbReference type="SAM" id="SignalP"/>
    </source>
</evidence>
<keyword evidence="1" id="KW-0732">Signal</keyword>
<evidence type="ECO:0000313" key="3">
    <source>
        <dbReference type="Proteomes" id="UP000234329"/>
    </source>
</evidence>
<dbReference type="EMBL" id="MXAV01000036">
    <property type="protein sequence ID" value="PKY10335.1"/>
    <property type="molecule type" value="Genomic_DNA"/>
</dbReference>
<sequence>MKTSRKFSPIALAVAALCLSPLAFAGANVDNGQLSTMNAQQSVWNSNTDSILSGNAAAGSSGNVGINIATGSQNQQGNAGSLSSDSNITSSANTIAKVSANQQEYLDYAYSVMNGANLVSLSGNALSGAAGNVGVNMASGTFNQQQNNLSTAYSTYSNRALATTSAMQVAGSNMNLSAANFGQSADASNNTGLYGNVLSNADGNIGVNEAAGISNQQSNNLSVAYTTNKNRENFSVGAIASVDNTQSMGSNGTMQAPLYWDQTNSRNIAGLGENALTGAAGNIGANLASGNSNQQTNATAISATKDSHNVYHTDYAEATASANQLQMGNATSDTNVTDGAGLSGNAAQNARGNININVASGSQNQQQNGLAIASIASAKAMGSATAPIEQVALLNTSGSLNSTYTSTVDGNALRGASGNIGLNVASGNNNQQVNSLAIASVTR</sequence>
<dbReference type="OrthoDB" id="5833205at2"/>
<dbReference type="RefSeq" id="WP_101538097.1">
    <property type="nucleotide sequence ID" value="NZ_MXAV01000036.1"/>
</dbReference>
<evidence type="ECO:0008006" key="4">
    <source>
        <dbReference type="Google" id="ProtNLM"/>
    </source>
</evidence>
<keyword evidence="3" id="KW-1185">Reference proteome</keyword>
<organism evidence="2 3">
    <name type="scientific">Acidithiobacillus marinus</name>
    <dbReference type="NCBI Taxonomy" id="187490"/>
    <lineage>
        <taxon>Bacteria</taxon>
        <taxon>Pseudomonadati</taxon>
        <taxon>Pseudomonadota</taxon>
        <taxon>Acidithiobacillia</taxon>
        <taxon>Acidithiobacillales</taxon>
        <taxon>Acidithiobacillaceae</taxon>
        <taxon>Acidithiobacillus</taxon>
    </lineage>
</organism>
<evidence type="ECO:0000313" key="2">
    <source>
        <dbReference type="EMBL" id="PKY10335.1"/>
    </source>
</evidence>
<name>A0A2I1DKF2_9PROT</name>
<feature type="chain" id="PRO_5014164068" description="Adhesin" evidence="1">
    <location>
        <begin position="26"/>
        <end position="443"/>
    </location>
</feature>
<protein>
    <recommendedName>
        <fullName evidence="4">Adhesin</fullName>
    </recommendedName>
</protein>
<gene>
    <name evidence="2" type="ORF">B1757_09515</name>
</gene>
<dbReference type="Proteomes" id="UP000234329">
    <property type="component" value="Unassembled WGS sequence"/>
</dbReference>
<proteinExistence type="predicted"/>
<dbReference type="InParanoid" id="A0A2I1DKF2"/>
<feature type="signal peptide" evidence="1">
    <location>
        <begin position="1"/>
        <end position="25"/>
    </location>
</feature>
<accession>A0A2I1DKF2</accession>
<comment type="caution">
    <text evidence="2">The sequence shown here is derived from an EMBL/GenBank/DDBJ whole genome shotgun (WGS) entry which is preliminary data.</text>
</comment>
<dbReference type="AlphaFoldDB" id="A0A2I1DKF2"/>
<reference evidence="2 3" key="1">
    <citation type="submission" date="2017-03" db="EMBL/GenBank/DDBJ databases">
        <title>Draft genime sequence of the acidophilic sulfur-oxidizing bacterium Acidithiobacillus sp. SH, isolated from seawater.</title>
        <authorList>
            <person name="Sharmin S."/>
            <person name="Tokuhisa M."/>
            <person name="Kanao T."/>
            <person name="Kamimura K."/>
        </authorList>
    </citation>
    <scope>NUCLEOTIDE SEQUENCE [LARGE SCALE GENOMIC DNA]</scope>
    <source>
        <strain evidence="2 3">SH</strain>
    </source>
</reference>